<evidence type="ECO:0000313" key="2">
    <source>
        <dbReference type="EMBL" id="MBT0653035.1"/>
    </source>
</evidence>
<organism evidence="2 3">
    <name type="scientific">Geomobilimonas luticola</name>
    <dbReference type="NCBI Taxonomy" id="1114878"/>
    <lineage>
        <taxon>Bacteria</taxon>
        <taxon>Pseudomonadati</taxon>
        <taxon>Thermodesulfobacteriota</taxon>
        <taxon>Desulfuromonadia</taxon>
        <taxon>Geobacterales</taxon>
        <taxon>Geobacteraceae</taxon>
        <taxon>Geomobilimonas</taxon>
    </lineage>
</organism>
<accession>A0ABS5SCC7</accession>
<keyword evidence="2" id="KW-0489">Methyltransferase</keyword>
<dbReference type="SUPFAM" id="SSF53335">
    <property type="entry name" value="S-adenosyl-L-methionine-dependent methyltransferases"/>
    <property type="match status" value="1"/>
</dbReference>
<protein>
    <submittedName>
        <fullName evidence="2">Methyltransferase domain-containing protein</fullName>
    </submittedName>
</protein>
<dbReference type="GO" id="GO:0032259">
    <property type="term" value="P:methylation"/>
    <property type="evidence" value="ECO:0007669"/>
    <property type="project" value="UniProtKB-KW"/>
</dbReference>
<sequence length="266" mass="30232">MNMLNIGCGATFHPDWVNIDLGGGDHAISHNITNGIPFPDEMFDVVYHSHLLEHLPLENALPFIKECFRVLKPGGIVRILVPDLEQIARLYLEKLSSARESEADYDWIMLELYDQCVRQESGGQMERYLRSSHASQSPFVVERMGHSAVYAEQEVRKPAFKLSTRILGHFLCKLRSELAKWAAFAIAGESGRNAFREGVFRNSGEVHRWMYDRFSLGRLMTSGGFDDVRVVSPLESRIPDFARYELDVCRGVVRKPDSLVMEGVKL</sequence>
<reference evidence="2 3" key="1">
    <citation type="submission" date="2021-05" db="EMBL/GenBank/DDBJ databases">
        <title>The draft genome of Geobacter luticola JCM 17780.</title>
        <authorList>
            <person name="Xu Z."/>
            <person name="Masuda Y."/>
            <person name="Itoh H."/>
            <person name="Senoo K."/>
        </authorList>
    </citation>
    <scope>NUCLEOTIDE SEQUENCE [LARGE SCALE GENOMIC DNA]</scope>
    <source>
        <strain evidence="2 3">JCM 17780</strain>
    </source>
</reference>
<dbReference type="Pfam" id="PF08241">
    <property type="entry name" value="Methyltransf_11"/>
    <property type="match status" value="1"/>
</dbReference>
<dbReference type="RefSeq" id="WP_214175019.1">
    <property type="nucleotide sequence ID" value="NZ_JAHCVK010000002.1"/>
</dbReference>
<dbReference type="GO" id="GO:0008168">
    <property type="term" value="F:methyltransferase activity"/>
    <property type="evidence" value="ECO:0007669"/>
    <property type="project" value="UniProtKB-KW"/>
</dbReference>
<dbReference type="EMBL" id="JAHCVK010000002">
    <property type="protein sequence ID" value="MBT0653035.1"/>
    <property type="molecule type" value="Genomic_DNA"/>
</dbReference>
<feature type="domain" description="Methyltransferase type 11" evidence="1">
    <location>
        <begin position="31"/>
        <end position="77"/>
    </location>
</feature>
<keyword evidence="3" id="KW-1185">Reference proteome</keyword>
<proteinExistence type="predicted"/>
<evidence type="ECO:0000259" key="1">
    <source>
        <dbReference type="Pfam" id="PF08241"/>
    </source>
</evidence>
<dbReference type="CDD" id="cd02440">
    <property type="entry name" value="AdoMet_MTases"/>
    <property type="match status" value="1"/>
</dbReference>
<dbReference type="InterPro" id="IPR029063">
    <property type="entry name" value="SAM-dependent_MTases_sf"/>
</dbReference>
<gene>
    <name evidence="2" type="ORF">KI810_08200</name>
</gene>
<dbReference type="Proteomes" id="UP000756860">
    <property type="component" value="Unassembled WGS sequence"/>
</dbReference>
<name>A0ABS5SCC7_9BACT</name>
<dbReference type="Gene3D" id="3.40.50.150">
    <property type="entry name" value="Vaccinia Virus protein VP39"/>
    <property type="match status" value="1"/>
</dbReference>
<evidence type="ECO:0000313" key="3">
    <source>
        <dbReference type="Proteomes" id="UP000756860"/>
    </source>
</evidence>
<dbReference type="InterPro" id="IPR013216">
    <property type="entry name" value="Methyltransf_11"/>
</dbReference>
<keyword evidence="2" id="KW-0808">Transferase</keyword>
<comment type="caution">
    <text evidence="2">The sequence shown here is derived from an EMBL/GenBank/DDBJ whole genome shotgun (WGS) entry which is preliminary data.</text>
</comment>